<protein>
    <submittedName>
        <fullName evidence="1">Uncharacterized protein</fullName>
    </submittedName>
</protein>
<accession>A0A1V1HYE4</accession>
<dbReference type="EMBL" id="LN555523">
    <property type="protein sequence ID" value="CED92992.1"/>
    <property type="molecule type" value="Genomic_DNA"/>
</dbReference>
<evidence type="ECO:0000313" key="1">
    <source>
        <dbReference type="EMBL" id="CED92992.1"/>
    </source>
</evidence>
<dbReference type="AlphaFoldDB" id="A0A1V1HYE4"/>
<dbReference type="KEGG" id="ril:CRIB_235"/>
<gene>
    <name evidence="1" type="ORF">CRIB_235</name>
</gene>
<organism evidence="1 2">
    <name type="scientific">Romboutsia ilealis</name>
    <dbReference type="NCBI Taxonomy" id="1115758"/>
    <lineage>
        <taxon>Bacteria</taxon>
        <taxon>Bacillati</taxon>
        <taxon>Bacillota</taxon>
        <taxon>Clostridia</taxon>
        <taxon>Peptostreptococcales</taxon>
        <taxon>Peptostreptococcaceae</taxon>
        <taxon>Romboutsia</taxon>
    </lineage>
</organism>
<reference evidence="1 2" key="1">
    <citation type="submission" date="2014-04" db="EMBL/GenBank/DDBJ databases">
        <authorList>
            <person name="Hornung B.V."/>
        </authorList>
    </citation>
    <scope>NUCLEOTIDE SEQUENCE [LARGE SCALE GENOMIC DNA]</scope>
    <source>
        <strain evidence="1 2">CRIB</strain>
    </source>
</reference>
<keyword evidence="2" id="KW-1185">Reference proteome</keyword>
<sequence>MEILKLLLNNSDAILISIFGAFIYDKLKITLTGNKSDSND</sequence>
<dbReference type="RefSeq" id="WP_276701684.1">
    <property type="nucleotide sequence ID" value="NZ_CAJUCR010000006.1"/>
</dbReference>
<evidence type="ECO:0000313" key="2">
    <source>
        <dbReference type="Proteomes" id="UP000245622"/>
    </source>
</evidence>
<name>A0A1V1HYE4_9FIRM</name>
<proteinExistence type="predicted"/>
<dbReference type="Proteomes" id="UP000245622">
    <property type="component" value="Chromosome 1"/>
</dbReference>
<dbReference type="GeneID" id="82206683"/>